<dbReference type="EMBL" id="OX459955">
    <property type="protein sequence ID" value="CAI9159861.1"/>
    <property type="molecule type" value="Genomic_DNA"/>
</dbReference>
<proteinExistence type="predicted"/>
<protein>
    <submittedName>
        <fullName evidence="2">Uncharacterized protein</fullName>
    </submittedName>
</protein>
<evidence type="ECO:0000313" key="3">
    <source>
        <dbReference type="Proteomes" id="UP001176941"/>
    </source>
</evidence>
<gene>
    <name evidence="2" type="ORF">MRATA1EN1_LOCUS8823</name>
</gene>
<reference evidence="2" key="1">
    <citation type="submission" date="2023-04" db="EMBL/GenBank/DDBJ databases">
        <authorList>
            <consortium name="ELIXIR-Norway"/>
        </authorList>
    </citation>
    <scope>NUCLEOTIDE SEQUENCE [LARGE SCALE GENOMIC DNA]</scope>
</reference>
<dbReference type="Proteomes" id="UP001176941">
    <property type="component" value="Chromosome 19"/>
</dbReference>
<organism evidence="2 3">
    <name type="scientific">Rangifer tarandus platyrhynchus</name>
    <name type="common">Svalbard reindeer</name>
    <dbReference type="NCBI Taxonomy" id="3082113"/>
    <lineage>
        <taxon>Eukaryota</taxon>
        <taxon>Metazoa</taxon>
        <taxon>Chordata</taxon>
        <taxon>Craniata</taxon>
        <taxon>Vertebrata</taxon>
        <taxon>Euteleostomi</taxon>
        <taxon>Mammalia</taxon>
        <taxon>Eutheria</taxon>
        <taxon>Laurasiatheria</taxon>
        <taxon>Artiodactyla</taxon>
        <taxon>Ruminantia</taxon>
        <taxon>Pecora</taxon>
        <taxon>Cervidae</taxon>
        <taxon>Odocoileinae</taxon>
        <taxon>Rangifer</taxon>
    </lineage>
</organism>
<feature type="region of interest" description="Disordered" evidence="1">
    <location>
        <begin position="208"/>
        <end position="273"/>
    </location>
</feature>
<feature type="compositionally biased region" description="Low complexity" evidence="1">
    <location>
        <begin position="261"/>
        <end position="273"/>
    </location>
</feature>
<keyword evidence="3" id="KW-1185">Reference proteome</keyword>
<evidence type="ECO:0000313" key="2">
    <source>
        <dbReference type="EMBL" id="CAI9159861.1"/>
    </source>
</evidence>
<feature type="region of interest" description="Disordered" evidence="1">
    <location>
        <begin position="176"/>
        <end position="196"/>
    </location>
</feature>
<evidence type="ECO:0000256" key="1">
    <source>
        <dbReference type="SAM" id="MobiDB-lite"/>
    </source>
</evidence>
<feature type="region of interest" description="Disordered" evidence="1">
    <location>
        <begin position="94"/>
        <end position="114"/>
    </location>
</feature>
<name>A0ABN8YGZ9_RANTA</name>
<accession>A0ABN8YGZ9</accession>
<feature type="compositionally biased region" description="Basic and acidic residues" evidence="1">
    <location>
        <begin position="212"/>
        <end position="231"/>
    </location>
</feature>
<sequence>MLLPGAGIYMVRGGGSCRDKQSGDEGQRVQLMYVQRDVTVAVSMRWAPRNPHLGAPQSSTMDSGGWVPSGSTGGFSLPARPPLQECGICEAARREPNPPRHPTPVAKAPASADQQGVSAVHVVVVLTDSPPGEDKETGELSPLGAVPKATVLIWDPEGGAGGGGGRELRSPAICTETDANAASPGTRAQGTPTSRKLCRATGLLLRSGPEVNTHRKEAAHGEEVSGRENEGRPLGTRRASHLPSRQQRERVKRQNRNEVQSSSLSSLLPRLIT</sequence>